<evidence type="ECO:0000313" key="2">
    <source>
        <dbReference type="EMBL" id="OXM59989.1"/>
    </source>
</evidence>
<feature type="region of interest" description="Disordered" evidence="1">
    <location>
        <begin position="1"/>
        <end position="24"/>
    </location>
</feature>
<proteinExistence type="predicted"/>
<dbReference type="RefSeq" id="WP_093953653.1">
    <property type="nucleotide sequence ID" value="NZ_NMUL01000067.1"/>
</dbReference>
<accession>A0A229SMT0</accession>
<sequence length="59" mass="6287">MQGLLDAAPKQVPHPEGLGSVRLPAGFNTEWNKQVQGLYTGKSPADVAAGIDSWMASHR</sequence>
<evidence type="ECO:0000256" key="1">
    <source>
        <dbReference type="SAM" id="MobiDB-lite"/>
    </source>
</evidence>
<dbReference type="EMBL" id="NMUL01000067">
    <property type="protein sequence ID" value="OXM59989.1"/>
    <property type="molecule type" value="Genomic_DNA"/>
</dbReference>
<gene>
    <name evidence="2" type="ORF">CF165_44630</name>
</gene>
<comment type="caution">
    <text evidence="2">The sequence shown here is derived from an EMBL/GenBank/DDBJ whole genome shotgun (WGS) entry which is preliminary data.</text>
</comment>
<organism evidence="2 3">
    <name type="scientific">Amycolatopsis vastitatis</name>
    <dbReference type="NCBI Taxonomy" id="1905142"/>
    <lineage>
        <taxon>Bacteria</taxon>
        <taxon>Bacillati</taxon>
        <taxon>Actinomycetota</taxon>
        <taxon>Actinomycetes</taxon>
        <taxon>Pseudonocardiales</taxon>
        <taxon>Pseudonocardiaceae</taxon>
        <taxon>Amycolatopsis</taxon>
    </lineage>
</organism>
<evidence type="ECO:0000313" key="3">
    <source>
        <dbReference type="Proteomes" id="UP000215199"/>
    </source>
</evidence>
<dbReference type="OrthoDB" id="9812921at2"/>
<evidence type="ECO:0008006" key="4">
    <source>
        <dbReference type="Google" id="ProtNLM"/>
    </source>
</evidence>
<reference evidence="3" key="1">
    <citation type="submission" date="2017-07" db="EMBL/GenBank/DDBJ databases">
        <title>Comparative genome mining reveals phylogenetic distribution patterns of secondary metabolites in Amycolatopsis.</title>
        <authorList>
            <person name="Adamek M."/>
            <person name="Alanjary M."/>
            <person name="Sales-Ortells H."/>
            <person name="Goodfellow M."/>
            <person name="Bull A.T."/>
            <person name="Kalinowski J."/>
            <person name="Ziemert N."/>
        </authorList>
    </citation>
    <scope>NUCLEOTIDE SEQUENCE [LARGE SCALE GENOMIC DNA]</scope>
    <source>
        <strain evidence="3">H5</strain>
    </source>
</reference>
<protein>
    <recommendedName>
        <fullName evidence="4">ABC transporter substrate-binding protein</fullName>
    </recommendedName>
</protein>
<name>A0A229SMT0_9PSEU</name>
<dbReference type="Proteomes" id="UP000215199">
    <property type="component" value="Unassembled WGS sequence"/>
</dbReference>
<dbReference type="AlphaFoldDB" id="A0A229SMT0"/>
<keyword evidence="3" id="KW-1185">Reference proteome</keyword>